<name>A0ABQ5NJD7_9BACI</name>
<evidence type="ECO:0000256" key="4">
    <source>
        <dbReference type="ARBA" id="ARBA00022679"/>
    </source>
</evidence>
<dbReference type="Proteomes" id="UP001065593">
    <property type="component" value="Unassembled WGS sequence"/>
</dbReference>
<evidence type="ECO:0000259" key="8">
    <source>
        <dbReference type="PROSITE" id="PS51100"/>
    </source>
</evidence>
<dbReference type="RefSeq" id="WP_264988250.1">
    <property type="nucleotide sequence ID" value="NZ_BRZA01000002.1"/>
</dbReference>
<dbReference type="CDD" id="cd05564">
    <property type="entry name" value="PTS_IIB_chitobiose_lichenan"/>
    <property type="match status" value="1"/>
</dbReference>
<comment type="caution">
    <text evidence="9">The sequence shown here is derived from an EMBL/GenBank/DDBJ whole genome shotgun (WGS) entry which is preliminary data.</text>
</comment>
<keyword evidence="1" id="KW-0813">Transport</keyword>
<evidence type="ECO:0000256" key="1">
    <source>
        <dbReference type="ARBA" id="ARBA00022448"/>
    </source>
</evidence>
<evidence type="ECO:0000256" key="7">
    <source>
        <dbReference type="PROSITE-ProRule" id="PRU00423"/>
    </source>
</evidence>
<dbReference type="SUPFAM" id="SSF52794">
    <property type="entry name" value="PTS system IIB component-like"/>
    <property type="match status" value="1"/>
</dbReference>
<dbReference type="EMBL" id="BRZA01000002">
    <property type="protein sequence ID" value="GLC88486.1"/>
    <property type="molecule type" value="Genomic_DNA"/>
</dbReference>
<keyword evidence="4" id="KW-0808">Transferase</keyword>
<protein>
    <submittedName>
        <fullName evidence="9">PTS sugar transporter subunit IIB</fullName>
    </submittedName>
</protein>
<dbReference type="PANTHER" id="PTHR34581">
    <property type="entry name" value="PTS SYSTEM N,N'-DIACETYLCHITOBIOSE-SPECIFIC EIIB COMPONENT"/>
    <property type="match status" value="1"/>
</dbReference>
<keyword evidence="3 9" id="KW-0762">Sugar transport</keyword>
<feature type="domain" description="PTS EIIB type-3" evidence="8">
    <location>
        <begin position="1"/>
        <end position="103"/>
    </location>
</feature>
<sequence length="103" mass="11301">MKNIMLVCAAGMSTSLLVSKMQKAAQEQNLEADIYAIAESEVEKVLGAKSVDVMLLGPQVRYLKGSFETKYKDKNIPIDVINMSDYGMMNGENVLKQALNLIG</sequence>
<feature type="modified residue" description="Phosphocysteine; by EIIA" evidence="7">
    <location>
        <position position="8"/>
    </location>
</feature>
<keyword evidence="5" id="KW-0598">Phosphotransferase system</keyword>
<accession>A0ABQ5NJD7</accession>
<keyword evidence="6" id="KW-0418">Kinase</keyword>
<dbReference type="InterPro" id="IPR051819">
    <property type="entry name" value="PTS_sugar-specific_EIIB"/>
</dbReference>
<reference evidence="9" key="1">
    <citation type="submission" date="2022-08" db="EMBL/GenBank/DDBJ databases">
        <title>Draft genome sequence of Lysinibacillus sp. strain KH24.</title>
        <authorList>
            <person name="Kanbe H."/>
            <person name="Itoh H."/>
        </authorList>
    </citation>
    <scope>NUCLEOTIDE SEQUENCE</scope>
    <source>
        <strain evidence="9">KH24</strain>
    </source>
</reference>
<proteinExistence type="predicted"/>
<dbReference type="PROSITE" id="PS51100">
    <property type="entry name" value="PTS_EIIB_TYPE_3"/>
    <property type="match status" value="1"/>
</dbReference>
<evidence type="ECO:0000313" key="9">
    <source>
        <dbReference type="EMBL" id="GLC88486.1"/>
    </source>
</evidence>
<evidence type="ECO:0000256" key="5">
    <source>
        <dbReference type="ARBA" id="ARBA00022683"/>
    </source>
</evidence>
<evidence type="ECO:0000313" key="10">
    <source>
        <dbReference type="Proteomes" id="UP001065593"/>
    </source>
</evidence>
<organism evidence="9 10">
    <name type="scientific">Lysinibacillus piscis</name>
    <dbReference type="NCBI Taxonomy" id="2518931"/>
    <lineage>
        <taxon>Bacteria</taxon>
        <taxon>Bacillati</taxon>
        <taxon>Bacillota</taxon>
        <taxon>Bacilli</taxon>
        <taxon>Bacillales</taxon>
        <taxon>Bacillaceae</taxon>
        <taxon>Lysinibacillus</taxon>
    </lineage>
</organism>
<dbReference type="InterPro" id="IPR003501">
    <property type="entry name" value="PTS_EIIB_2/3"/>
</dbReference>
<gene>
    <name evidence="9" type="ORF">LYSBPC_16130</name>
</gene>
<dbReference type="Pfam" id="PF02302">
    <property type="entry name" value="PTS_IIB"/>
    <property type="match status" value="1"/>
</dbReference>
<dbReference type="PANTHER" id="PTHR34581:SF2">
    <property type="entry name" value="PTS SYSTEM N,N'-DIACETYLCHITOBIOSE-SPECIFIC EIIB COMPONENT"/>
    <property type="match status" value="1"/>
</dbReference>
<dbReference type="InterPro" id="IPR036095">
    <property type="entry name" value="PTS_EIIB-like_sf"/>
</dbReference>
<dbReference type="Gene3D" id="3.40.50.2300">
    <property type="match status" value="1"/>
</dbReference>
<evidence type="ECO:0000256" key="3">
    <source>
        <dbReference type="ARBA" id="ARBA00022597"/>
    </source>
</evidence>
<dbReference type="InterPro" id="IPR013012">
    <property type="entry name" value="PTS_EIIB_3"/>
</dbReference>
<keyword evidence="10" id="KW-1185">Reference proteome</keyword>
<evidence type="ECO:0000256" key="6">
    <source>
        <dbReference type="ARBA" id="ARBA00022777"/>
    </source>
</evidence>
<evidence type="ECO:0000256" key="2">
    <source>
        <dbReference type="ARBA" id="ARBA00022553"/>
    </source>
</evidence>
<keyword evidence="2" id="KW-0597">Phosphoprotein</keyword>